<evidence type="ECO:0000313" key="3">
    <source>
        <dbReference type="Proteomes" id="UP000008792"/>
    </source>
</evidence>
<reference evidence="2 3" key="1">
    <citation type="journal article" date="2007" name="Nature">
        <title>Evolution of genes and genomes on the Drosophila phylogeny.</title>
        <authorList>
            <consortium name="Drosophila 12 Genomes Consortium"/>
            <person name="Clark A.G."/>
            <person name="Eisen M.B."/>
            <person name="Smith D.R."/>
            <person name="Bergman C.M."/>
            <person name="Oliver B."/>
            <person name="Markow T.A."/>
            <person name="Kaufman T.C."/>
            <person name="Kellis M."/>
            <person name="Gelbart W."/>
            <person name="Iyer V.N."/>
            <person name="Pollard D.A."/>
            <person name="Sackton T.B."/>
            <person name="Larracuente A.M."/>
            <person name="Singh N.D."/>
            <person name="Abad J.P."/>
            <person name="Abt D.N."/>
            <person name="Adryan B."/>
            <person name="Aguade M."/>
            <person name="Akashi H."/>
            <person name="Anderson W.W."/>
            <person name="Aquadro C.F."/>
            <person name="Ardell D.H."/>
            <person name="Arguello R."/>
            <person name="Artieri C.G."/>
            <person name="Barbash D.A."/>
            <person name="Barker D."/>
            <person name="Barsanti P."/>
            <person name="Batterham P."/>
            <person name="Batzoglou S."/>
            <person name="Begun D."/>
            <person name="Bhutkar A."/>
            <person name="Blanco E."/>
            <person name="Bosak S.A."/>
            <person name="Bradley R.K."/>
            <person name="Brand A.D."/>
            <person name="Brent M.R."/>
            <person name="Brooks A.N."/>
            <person name="Brown R.H."/>
            <person name="Butlin R.K."/>
            <person name="Caggese C."/>
            <person name="Calvi B.R."/>
            <person name="Bernardo de Carvalho A."/>
            <person name="Caspi A."/>
            <person name="Castrezana S."/>
            <person name="Celniker S.E."/>
            <person name="Chang J.L."/>
            <person name="Chapple C."/>
            <person name="Chatterji S."/>
            <person name="Chinwalla A."/>
            <person name="Civetta A."/>
            <person name="Clifton S.W."/>
            <person name="Comeron J.M."/>
            <person name="Costello J.C."/>
            <person name="Coyne J.A."/>
            <person name="Daub J."/>
            <person name="David R.G."/>
            <person name="Delcher A.L."/>
            <person name="Delehaunty K."/>
            <person name="Do C.B."/>
            <person name="Ebling H."/>
            <person name="Edwards K."/>
            <person name="Eickbush T."/>
            <person name="Evans J.D."/>
            <person name="Filipski A."/>
            <person name="Findeiss S."/>
            <person name="Freyhult E."/>
            <person name="Fulton L."/>
            <person name="Fulton R."/>
            <person name="Garcia A.C."/>
            <person name="Gardiner A."/>
            <person name="Garfield D.A."/>
            <person name="Garvin B.E."/>
            <person name="Gibson G."/>
            <person name="Gilbert D."/>
            <person name="Gnerre S."/>
            <person name="Godfrey J."/>
            <person name="Good R."/>
            <person name="Gotea V."/>
            <person name="Gravely B."/>
            <person name="Greenberg A.J."/>
            <person name="Griffiths-Jones S."/>
            <person name="Gross S."/>
            <person name="Guigo R."/>
            <person name="Gustafson E.A."/>
            <person name="Haerty W."/>
            <person name="Hahn M.W."/>
            <person name="Halligan D.L."/>
            <person name="Halpern A.L."/>
            <person name="Halter G.M."/>
            <person name="Han M.V."/>
            <person name="Heger A."/>
            <person name="Hillier L."/>
            <person name="Hinrichs A.S."/>
            <person name="Holmes I."/>
            <person name="Hoskins R.A."/>
            <person name="Hubisz M.J."/>
            <person name="Hultmark D."/>
            <person name="Huntley M.A."/>
            <person name="Jaffe D.B."/>
            <person name="Jagadeeshan S."/>
            <person name="Jeck W.R."/>
            <person name="Johnson J."/>
            <person name="Jones C.D."/>
            <person name="Jordan W.C."/>
            <person name="Karpen G.H."/>
            <person name="Kataoka E."/>
            <person name="Keightley P.D."/>
            <person name="Kheradpour P."/>
            <person name="Kirkness E.F."/>
            <person name="Koerich L.B."/>
            <person name="Kristiansen K."/>
            <person name="Kudrna D."/>
            <person name="Kulathinal R.J."/>
            <person name="Kumar S."/>
            <person name="Kwok R."/>
            <person name="Lander E."/>
            <person name="Langley C.H."/>
            <person name="Lapoint R."/>
            <person name="Lazzaro B.P."/>
            <person name="Lee S.J."/>
            <person name="Levesque L."/>
            <person name="Li R."/>
            <person name="Lin C.F."/>
            <person name="Lin M.F."/>
            <person name="Lindblad-Toh K."/>
            <person name="Llopart A."/>
            <person name="Long M."/>
            <person name="Low L."/>
            <person name="Lozovsky E."/>
            <person name="Lu J."/>
            <person name="Luo M."/>
            <person name="Machado C.A."/>
            <person name="Makalowski W."/>
            <person name="Marzo M."/>
            <person name="Matsuda M."/>
            <person name="Matzkin L."/>
            <person name="McAllister B."/>
            <person name="McBride C.S."/>
            <person name="McKernan B."/>
            <person name="McKernan K."/>
            <person name="Mendez-Lago M."/>
            <person name="Minx P."/>
            <person name="Mollenhauer M.U."/>
            <person name="Montooth K."/>
            <person name="Mount S.M."/>
            <person name="Mu X."/>
            <person name="Myers E."/>
            <person name="Negre B."/>
            <person name="Newfeld S."/>
            <person name="Nielsen R."/>
            <person name="Noor M.A."/>
            <person name="O'Grady P."/>
            <person name="Pachter L."/>
            <person name="Papaceit M."/>
            <person name="Parisi M.J."/>
            <person name="Parisi M."/>
            <person name="Parts L."/>
            <person name="Pedersen J.S."/>
            <person name="Pesole G."/>
            <person name="Phillippy A.M."/>
            <person name="Ponting C.P."/>
            <person name="Pop M."/>
            <person name="Porcelli D."/>
            <person name="Powell J.R."/>
            <person name="Prohaska S."/>
            <person name="Pruitt K."/>
            <person name="Puig M."/>
            <person name="Quesneville H."/>
            <person name="Ram K.R."/>
            <person name="Rand D."/>
            <person name="Rasmussen M.D."/>
            <person name="Reed L.K."/>
            <person name="Reenan R."/>
            <person name="Reily A."/>
            <person name="Remington K.A."/>
            <person name="Rieger T.T."/>
            <person name="Ritchie M.G."/>
            <person name="Robin C."/>
            <person name="Rogers Y.H."/>
            <person name="Rohde C."/>
            <person name="Rozas J."/>
            <person name="Rubenfield M.J."/>
            <person name="Ruiz A."/>
            <person name="Russo S."/>
            <person name="Salzberg S.L."/>
            <person name="Sanchez-Gracia A."/>
            <person name="Saranga D.J."/>
            <person name="Sato H."/>
            <person name="Schaeffer S.W."/>
            <person name="Schatz M.C."/>
            <person name="Schlenke T."/>
            <person name="Schwartz R."/>
            <person name="Segarra C."/>
            <person name="Singh R.S."/>
            <person name="Sirot L."/>
            <person name="Sirota M."/>
            <person name="Sisneros N.B."/>
            <person name="Smith C.D."/>
            <person name="Smith T.F."/>
            <person name="Spieth J."/>
            <person name="Stage D.E."/>
            <person name="Stark A."/>
            <person name="Stephan W."/>
            <person name="Strausberg R.L."/>
            <person name="Strempel S."/>
            <person name="Sturgill D."/>
            <person name="Sutton G."/>
            <person name="Sutton G.G."/>
            <person name="Tao W."/>
            <person name="Teichmann S."/>
            <person name="Tobari Y.N."/>
            <person name="Tomimura Y."/>
            <person name="Tsolas J.M."/>
            <person name="Valente V.L."/>
            <person name="Venter E."/>
            <person name="Venter J.C."/>
            <person name="Vicario S."/>
            <person name="Vieira F.G."/>
            <person name="Vilella A.J."/>
            <person name="Villasante A."/>
            <person name="Walenz B."/>
            <person name="Wang J."/>
            <person name="Wasserman M."/>
            <person name="Watts T."/>
            <person name="Wilson D."/>
            <person name="Wilson R.K."/>
            <person name="Wing R.A."/>
            <person name="Wolfner M.F."/>
            <person name="Wong A."/>
            <person name="Wong G.K."/>
            <person name="Wu C.I."/>
            <person name="Wu G."/>
            <person name="Yamamoto D."/>
            <person name="Yang H.P."/>
            <person name="Yang S.P."/>
            <person name="Yorke J.A."/>
            <person name="Yoshida K."/>
            <person name="Zdobnov E."/>
            <person name="Zhang P."/>
            <person name="Zhang Y."/>
            <person name="Zimin A.V."/>
            <person name="Baldwin J."/>
            <person name="Abdouelleil A."/>
            <person name="Abdulkadir J."/>
            <person name="Abebe A."/>
            <person name="Abera B."/>
            <person name="Abreu J."/>
            <person name="Acer S.C."/>
            <person name="Aftuck L."/>
            <person name="Alexander A."/>
            <person name="An P."/>
            <person name="Anderson E."/>
            <person name="Anderson S."/>
            <person name="Arachi H."/>
            <person name="Azer M."/>
            <person name="Bachantsang P."/>
            <person name="Barry A."/>
            <person name="Bayul T."/>
            <person name="Berlin A."/>
            <person name="Bessette D."/>
            <person name="Bloom T."/>
            <person name="Blye J."/>
            <person name="Boguslavskiy L."/>
            <person name="Bonnet C."/>
            <person name="Boukhgalter B."/>
            <person name="Bourzgui I."/>
            <person name="Brown A."/>
            <person name="Cahill P."/>
            <person name="Channer S."/>
            <person name="Cheshatsang Y."/>
            <person name="Chuda L."/>
            <person name="Citroen M."/>
            <person name="Collymore A."/>
            <person name="Cooke P."/>
            <person name="Costello M."/>
            <person name="D'Aco K."/>
            <person name="Daza R."/>
            <person name="De Haan G."/>
            <person name="DeGray S."/>
            <person name="DeMaso C."/>
            <person name="Dhargay N."/>
            <person name="Dooley K."/>
            <person name="Dooley E."/>
            <person name="Doricent M."/>
            <person name="Dorje P."/>
            <person name="Dorjee K."/>
            <person name="Dupes A."/>
            <person name="Elong R."/>
            <person name="Falk J."/>
            <person name="Farina A."/>
            <person name="Faro S."/>
            <person name="Ferguson D."/>
            <person name="Fisher S."/>
            <person name="Foley C.D."/>
            <person name="Franke A."/>
            <person name="Friedrich D."/>
            <person name="Gadbois L."/>
            <person name="Gearin G."/>
            <person name="Gearin C.R."/>
            <person name="Giannoukos G."/>
            <person name="Goode T."/>
            <person name="Graham J."/>
            <person name="Grandbois E."/>
            <person name="Grewal S."/>
            <person name="Gyaltsen K."/>
            <person name="Hafez N."/>
            <person name="Hagos B."/>
            <person name="Hall J."/>
            <person name="Henson C."/>
            <person name="Hollinger A."/>
            <person name="Honan T."/>
            <person name="Huard M.D."/>
            <person name="Hughes L."/>
            <person name="Hurhula B."/>
            <person name="Husby M.E."/>
            <person name="Kamat A."/>
            <person name="Kanga B."/>
            <person name="Kashin S."/>
            <person name="Khazanovich D."/>
            <person name="Kisner P."/>
            <person name="Lance K."/>
            <person name="Lara M."/>
            <person name="Lee W."/>
            <person name="Lennon N."/>
            <person name="Letendre F."/>
            <person name="LeVine R."/>
            <person name="Lipovsky A."/>
            <person name="Liu X."/>
            <person name="Liu J."/>
            <person name="Liu S."/>
            <person name="Lokyitsang T."/>
            <person name="Lokyitsang Y."/>
            <person name="Lubonja R."/>
            <person name="Lui A."/>
            <person name="MacDonald P."/>
            <person name="Magnisalis V."/>
            <person name="Maru K."/>
            <person name="Matthews C."/>
            <person name="McCusker W."/>
            <person name="McDonough S."/>
            <person name="Mehta T."/>
            <person name="Meldrim J."/>
            <person name="Meneus L."/>
            <person name="Mihai O."/>
            <person name="Mihalev A."/>
            <person name="Mihova T."/>
            <person name="Mittelman R."/>
            <person name="Mlenga V."/>
            <person name="Montmayeur A."/>
            <person name="Mulrain L."/>
            <person name="Navidi A."/>
            <person name="Naylor J."/>
            <person name="Negash T."/>
            <person name="Nguyen T."/>
            <person name="Nguyen N."/>
            <person name="Nicol R."/>
            <person name="Norbu C."/>
            <person name="Norbu N."/>
            <person name="Novod N."/>
            <person name="O'Neill B."/>
            <person name="Osman S."/>
            <person name="Markiewicz E."/>
            <person name="Oyono O.L."/>
            <person name="Patti C."/>
            <person name="Phunkhang P."/>
            <person name="Pierre F."/>
            <person name="Priest M."/>
            <person name="Raghuraman S."/>
            <person name="Rege F."/>
            <person name="Reyes R."/>
            <person name="Rise C."/>
            <person name="Rogov P."/>
            <person name="Ross K."/>
            <person name="Ryan E."/>
            <person name="Settipalli S."/>
            <person name="Shea T."/>
            <person name="Sherpa N."/>
            <person name="Shi L."/>
            <person name="Shih D."/>
            <person name="Sparrow T."/>
            <person name="Spaulding J."/>
            <person name="Stalker J."/>
            <person name="Stange-Thomann N."/>
            <person name="Stavropoulos S."/>
            <person name="Stone C."/>
            <person name="Strader C."/>
            <person name="Tesfaye S."/>
            <person name="Thomson T."/>
            <person name="Thoulutsang Y."/>
            <person name="Thoulutsang D."/>
            <person name="Topham K."/>
            <person name="Topping I."/>
            <person name="Tsamla T."/>
            <person name="Vassiliev H."/>
            <person name="Vo A."/>
            <person name="Wangchuk T."/>
            <person name="Wangdi T."/>
            <person name="Weiand M."/>
            <person name="Wilkinson J."/>
            <person name="Wilson A."/>
            <person name="Yadav S."/>
            <person name="Young G."/>
            <person name="Yu Q."/>
            <person name="Zembek L."/>
            <person name="Zhong D."/>
            <person name="Zimmer A."/>
            <person name="Zwirko Z."/>
            <person name="Jaffe D.B."/>
            <person name="Alvarez P."/>
            <person name="Brockman W."/>
            <person name="Butler J."/>
            <person name="Chin C."/>
            <person name="Gnerre S."/>
            <person name="Grabherr M."/>
            <person name="Kleber M."/>
            <person name="Mauceli E."/>
            <person name="MacCallum I."/>
        </authorList>
    </citation>
    <scope>NUCLEOTIDE SEQUENCE [LARGE SCALE GENOMIC DNA]</scope>
    <source>
        <strain evidence="3">Tucson 15010-1051.87</strain>
    </source>
</reference>
<dbReference type="AlphaFoldDB" id="B4LZL5"/>
<dbReference type="SMART" id="SM00587">
    <property type="entry name" value="CHK"/>
    <property type="match status" value="1"/>
</dbReference>
<dbReference type="Gene3D" id="3.90.1200.10">
    <property type="match status" value="1"/>
</dbReference>
<dbReference type="eggNOG" id="ENOG502RZD1">
    <property type="taxonomic scope" value="Eukaryota"/>
</dbReference>
<dbReference type="GO" id="GO:0016740">
    <property type="term" value="F:transferase activity"/>
    <property type="evidence" value="ECO:0007669"/>
    <property type="project" value="UniProtKB-KW"/>
</dbReference>
<keyword evidence="2" id="KW-0808">Transferase</keyword>
<sequence length="410" mass="48014">MSTNQNYNPDELEALEWLNTPFFTEVLIQYENAPDLKLNDLKLSPASAQGDHYASVMFRATVEYSTVEGNIFKSLIVKTMPEQGGLKKRLVDDSHMFQTEIAMYTEVLPKFEAILRDAGEECTLFVPCLYHSLKPRKVMILEDLVPQGYQVIRNRSATLDELRSALEKLAKWHAVSHKLLKEQPALFKELQYNISTLPNFLNQSFITNGLPNFIYMLDESEGLKKYKRYFEAMRGNLIQQWADTLGEYRNSPQKNSYYVLCHGDFHIRNLMFNNSSCMLLDFQLSHVGPLVNDFLYAMYMLFSADDRGMRRDELISYYLEVFANTLKKIGYRGIAPSFDEFQRQMIEKRHHEFLLLTTFLPMQIAARKNAVDPFRRRTSMYKDMDYQEEVAYLLERMNNLGYFKDMQNSI</sequence>
<name>B4LZL5_DROVI</name>
<gene>
    <name evidence="2" type="primary">Dvir\GJ24003</name>
    <name evidence="2" type="ORF">Dvir_GJ24003</name>
</gene>
<dbReference type="Proteomes" id="UP000008792">
    <property type="component" value="Unassembled WGS sequence"/>
</dbReference>
<dbReference type="HOGENOM" id="CLU_010718_0_1_1"/>
<dbReference type="InParanoid" id="B4LZL5"/>
<dbReference type="InterPro" id="IPR004119">
    <property type="entry name" value="EcKL"/>
</dbReference>
<dbReference type="OMA" id="HIRNLMF"/>
<protein>
    <submittedName>
        <fullName evidence="2">Uncharacterized protein, isoform A</fullName>
        <ecNumber evidence="2">2.7.-.-</ecNumber>
    </submittedName>
</protein>
<dbReference type="InterPro" id="IPR011009">
    <property type="entry name" value="Kinase-like_dom_sf"/>
</dbReference>
<dbReference type="Pfam" id="PF02958">
    <property type="entry name" value="EcKL"/>
    <property type="match status" value="1"/>
</dbReference>
<organism evidence="2 3">
    <name type="scientific">Drosophila virilis</name>
    <name type="common">Fruit fly</name>
    <dbReference type="NCBI Taxonomy" id="7244"/>
    <lineage>
        <taxon>Eukaryota</taxon>
        <taxon>Metazoa</taxon>
        <taxon>Ecdysozoa</taxon>
        <taxon>Arthropoda</taxon>
        <taxon>Hexapoda</taxon>
        <taxon>Insecta</taxon>
        <taxon>Pterygota</taxon>
        <taxon>Neoptera</taxon>
        <taxon>Endopterygota</taxon>
        <taxon>Diptera</taxon>
        <taxon>Brachycera</taxon>
        <taxon>Muscomorpha</taxon>
        <taxon>Ephydroidea</taxon>
        <taxon>Drosophilidae</taxon>
        <taxon>Drosophila</taxon>
    </lineage>
</organism>
<keyword evidence="3" id="KW-1185">Reference proteome</keyword>
<evidence type="ECO:0000313" key="2">
    <source>
        <dbReference type="EMBL" id="EDW67154.1"/>
    </source>
</evidence>
<dbReference type="PANTHER" id="PTHR11012">
    <property type="entry name" value="PROTEIN KINASE-LIKE DOMAIN-CONTAINING"/>
    <property type="match status" value="1"/>
</dbReference>
<dbReference type="PhylomeDB" id="B4LZL5"/>
<evidence type="ECO:0000259" key="1">
    <source>
        <dbReference type="SMART" id="SM00587"/>
    </source>
</evidence>
<proteinExistence type="predicted"/>
<dbReference type="PANTHER" id="PTHR11012:SF12">
    <property type="entry name" value="CHK KINASE-LIKE DOMAIN-CONTAINING PROTEIN-RELATED"/>
    <property type="match status" value="1"/>
</dbReference>
<dbReference type="EC" id="2.7.-.-" evidence="2"/>
<dbReference type="InterPro" id="IPR015897">
    <property type="entry name" value="CHK_kinase-like"/>
</dbReference>
<dbReference type="KEGG" id="dvi:6630636"/>
<dbReference type="EMBL" id="CH940650">
    <property type="protein sequence ID" value="EDW67154.1"/>
    <property type="molecule type" value="Genomic_DNA"/>
</dbReference>
<dbReference type="OrthoDB" id="8250698at2759"/>
<feature type="domain" description="CHK kinase-like" evidence="1">
    <location>
        <begin position="139"/>
        <end position="328"/>
    </location>
</feature>
<dbReference type="SUPFAM" id="SSF56112">
    <property type="entry name" value="Protein kinase-like (PK-like)"/>
    <property type="match status" value="1"/>
</dbReference>
<accession>B4LZL5</accession>